<dbReference type="STRING" id="13616.ENSMODP00000045293"/>
<evidence type="ECO:0000256" key="1">
    <source>
        <dbReference type="ARBA" id="ARBA00004123"/>
    </source>
</evidence>
<reference evidence="8" key="3">
    <citation type="submission" date="2025-09" db="UniProtKB">
        <authorList>
            <consortium name="Ensembl"/>
        </authorList>
    </citation>
    <scope>IDENTIFICATION</scope>
</reference>
<keyword evidence="6" id="KW-1133">Transmembrane helix</keyword>
<dbReference type="GeneTree" id="ENSGT01040000244482"/>
<organism evidence="8 9">
    <name type="scientific">Monodelphis domestica</name>
    <name type="common">Gray short-tailed opossum</name>
    <dbReference type="NCBI Taxonomy" id="13616"/>
    <lineage>
        <taxon>Eukaryota</taxon>
        <taxon>Metazoa</taxon>
        <taxon>Chordata</taxon>
        <taxon>Craniata</taxon>
        <taxon>Vertebrata</taxon>
        <taxon>Euteleostomi</taxon>
        <taxon>Mammalia</taxon>
        <taxon>Metatheria</taxon>
        <taxon>Didelphimorphia</taxon>
        <taxon>Didelphidae</taxon>
        <taxon>Monodelphis</taxon>
    </lineage>
</organism>
<feature type="transmembrane region" description="Helical" evidence="6">
    <location>
        <begin position="6"/>
        <end position="27"/>
    </location>
</feature>
<evidence type="ECO:0000256" key="6">
    <source>
        <dbReference type="SAM" id="Phobius"/>
    </source>
</evidence>
<dbReference type="InterPro" id="IPR008967">
    <property type="entry name" value="p53-like_TF_DNA-bd_sf"/>
</dbReference>
<reference evidence="8 9" key="1">
    <citation type="journal article" date="2007" name="Nature">
        <title>Genome of the marsupial Monodelphis domestica reveals innovation in non-coding sequences.</title>
        <authorList>
            <person name="Mikkelsen T.S."/>
            <person name="Wakefield M.J."/>
            <person name="Aken B."/>
            <person name="Amemiya C.T."/>
            <person name="Chang J.L."/>
            <person name="Duke S."/>
            <person name="Garber M."/>
            <person name="Gentles A.J."/>
            <person name="Goodstadt L."/>
            <person name="Heger A."/>
            <person name="Jurka J."/>
            <person name="Kamal M."/>
            <person name="Mauceli E."/>
            <person name="Searle S.M."/>
            <person name="Sharpe T."/>
            <person name="Baker M.L."/>
            <person name="Batzer M.A."/>
            <person name="Benos P.V."/>
            <person name="Belov K."/>
            <person name="Clamp M."/>
            <person name="Cook A."/>
            <person name="Cuff J."/>
            <person name="Das R."/>
            <person name="Davidow L."/>
            <person name="Deakin J.E."/>
            <person name="Fazzari M.J."/>
            <person name="Glass J.L."/>
            <person name="Grabherr M."/>
            <person name="Greally J.M."/>
            <person name="Gu W."/>
            <person name="Hore T.A."/>
            <person name="Huttley G.A."/>
            <person name="Kleber M."/>
            <person name="Jirtle R.L."/>
            <person name="Koina E."/>
            <person name="Lee J.T."/>
            <person name="Mahony S."/>
            <person name="Marra M.A."/>
            <person name="Miller R.D."/>
            <person name="Nicholls R.D."/>
            <person name="Oda M."/>
            <person name="Papenfuss A.T."/>
            <person name="Parra Z.E."/>
            <person name="Pollock D.D."/>
            <person name="Ray D.A."/>
            <person name="Schein J.E."/>
            <person name="Speed T.P."/>
            <person name="Thompson K."/>
            <person name="VandeBerg J.L."/>
            <person name="Wade C.M."/>
            <person name="Walker J.A."/>
            <person name="Waters P.D."/>
            <person name="Webber C."/>
            <person name="Weidman J.R."/>
            <person name="Xie X."/>
            <person name="Zody M.C."/>
            <person name="Baldwin J."/>
            <person name="Abdouelleil A."/>
            <person name="Abdulkadir J."/>
            <person name="Abebe A."/>
            <person name="Abera B."/>
            <person name="Abreu J."/>
            <person name="Acer S.C."/>
            <person name="Aftuck L."/>
            <person name="Alexander A."/>
            <person name="An P."/>
            <person name="Anderson E."/>
            <person name="Anderson S."/>
            <person name="Arachi H."/>
            <person name="Azer M."/>
            <person name="Bachantsang P."/>
            <person name="Barry A."/>
            <person name="Bayul T."/>
            <person name="Berlin A."/>
            <person name="Bessette D."/>
            <person name="Bloom T."/>
            <person name="Bloom T."/>
            <person name="Boguslavskiy L."/>
            <person name="Bonnet C."/>
            <person name="Boukhgalter B."/>
            <person name="Bourzgui I."/>
            <person name="Brown A."/>
            <person name="Cahill P."/>
            <person name="Channer S."/>
            <person name="Cheshatsang Y."/>
            <person name="Chuda L."/>
            <person name="Citroen M."/>
            <person name="Collymore A."/>
            <person name="Cooke P."/>
            <person name="Costello M."/>
            <person name="D'Aco K."/>
            <person name="Daza R."/>
            <person name="De Haan G."/>
            <person name="DeGray S."/>
            <person name="DeMaso C."/>
            <person name="Dhargay N."/>
            <person name="Dooley K."/>
            <person name="Dooley E."/>
            <person name="Doricent M."/>
            <person name="Dorje P."/>
            <person name="Dorjee K."/>
            <person name="Dupes A."/>
            <person name="Elong R."/>
            <person name="Falk J."/>
            <person name="Farina A."/>
            <person name="Faro S."/>
            <person name="Ferguson D."/>
            <person name="Fisher S."/>
            <person name="Foley C.D."/>
            <person name="Franke A."/>
            <person name="Friedrich D."/>
            <person name="Gadbois L."/>
            <person name="Gearin G."/>
            <person name="Gearin C.R."/>
            <person name="Giannoukos G."/>
            <person name="Goode T."/>
            <person name="Graham J."/>
            <person name="Grandbois E."/>
            <person name="Grewal S."/>
            <person name="Gyaltsen K."/>
            <person name="Hafez N."/>
            <person name="Hagos B."/>
            <person name="Hall J."/>
            <person name="Henson C."/>
            <person name="Hollinger A."/>
            <person name="Honan T."/>
            <person name="Huard M.D."/>
            <person name="Hughes L."/>
            <person name="Hurhula B."/>
            <person name="Husby M.E."/>
            <person name="Kamat A."/>
            <person name="Kanga B."/>
            <person name="Kashin S."/>
            <person name="Khazanovich D."/>
            <person name="Kisner P."/>
            <person name="Lance K."/>
            <person name="Lara M."/>
            <person name="Lee W."/>
            <person name="Lennon N."/>
            <person name="Letendre F."/>
            <person name="LeVine R."/>
            <person name="Lipovsky A."/>
            <person name="Liu X."/>
            <person name="Liu J."/>
            <person name="Liu S."/>
            <person name="Lokyitsang T."/>
            <person name="Lokyitsang Y."/>
            <person name="Lubonja R."/>
            <person name="Lui A."/>
            <person name="MacDonald P."/>
            <person name="Magnisalis V."/>
            <person name="Maru K."/>
            <person name="Matthews C."/>
            <person name="McCusker W."/>
            <person name="McDonough S."/>
            <person name="Mehta T."/>
            <person name="Meldrim J."/>
            <person name="Meneus L."/>
            <person name="Mihai O."/>
            <person name="Mihalev A."/>
            <person name="Mihova T."/>
            <person name="Mittelman R."/>
            <person name="Mlenga V."/>
            <person name="Montmayeur A."/>
            <person name="Mulrain L."/>
            <person name="Navidi A."/>
            <person name="Naylor J."/>
            <person name="Negash T."/>
            <person name="Nguyen T."/>
            <person name="Nguyen N."/>
            <person name="Nicol R."/>
            <person name="Norbu C."/>
            <person name="Norbu N."/>
            <person name="Novod N."/>
            <person name="O'Neill B."/>
            <person name="Osman S."/>
            <person name="Markiewicz E."/>
            <person name="Oyono O.L."/>
            <person name="Patti C."/>
            <person name="Phunkhang P."/>
            <person name="Pierre F."/>
            <person name="Priest M."/>
            <person name="Raghuraman S."/>
            <person name="Rege F."/>
            <person name="Reyes R."/>
            <person name="Rise C."/>
            <person name="Rogov P."/>
            <person name="Ross K."/>
            <person name="Ryan E."/>
            <person name="Settipalli S."/>
            <person name="Shea T."/>
            <person name="Sherpa N."/>
            <person name="Shi L."/>
            <person name="Shih D."/>
            <person name="Sparrow T."/>
            <person name="Spaulding J."/>
            <person name="Stalker J."/>
            <person name="Stange-Thomann N."/>
            <person name="Stavropoulos S."/>
            <person name="Stone C."/>
            <person name="Strader C."/>
            <person name="Tesfaye S."/>
            <person name="Thomson T."/>
            <person name="Thoulutsang Y."/>
            <person name="Thoulutsang D."/>
            <person name="Topham K."/>
            <person name="Topping I."/>
            <person name="Tsamla T."/>
            <person name="Vassiliev H."/>
            <person name="Vo A."/>
            <person name="Wangchuk T."/>
            <person name="Wangdi T."/>
            <person name="Weiand M."/>
            <person name="Wilkinson J."/>
            <person name="Wilson A."/>
            <person name="Yadav S."/>
            <person name="Young G."/>
            <person name="Yu Q."/>
            <person name="Zembek L."/>
            <person name="Zhong D."/>
            <person name="Zimmer A."/>
            <person name="Zwirko Z."/>
            <person name="Jaffe D.B."/>
            <person name="Alvarez P."/>
            <person name="Brockman W."/>
            <person name="Butler J."/>
            <person name="Chin C."/>
            <person name="Gnerre S."/>
            <person name="MacCallum I."/>
            <person name="Graves J.A."/>
            <person name="Ponting C.P."/>
            <person name="Breen M."/>
            <person name="Samollow P.B."/>
            <person name="Lander E.S."/>
            <person name="Lindblad-Toh K."/>
        </authorList>
    </citation>
    <scope>NUCLEOTIDE SEQUENCE [LARGE SCALE GENOMIC DNA]</scope>
</reference>
<dbReference type="InterPro" id="IPR013524">
    <property type="entry name" value="Runt_dom"/>
</dbReference>
<name>A0A5F8GCM2_MONDO</name>
<protein>
    <recommendedName>
        <fullName evidence="7">Runt domain-containing protein</fullName>
    </recommendedName>
</protein>
<proteinExistence type="predicted"/>
<dbReference type="Proteomes" id="UP000002280">
    <property type="component" value="Chromosome 4"/>
</dbReference>
<evidence type="ECO:0000313" key="8">
    <source>
        <dbReference type="Ensembl" id="ENSMODP00000045293.1"/>
    </source>
</evidence>
<feature type="domain" description="Runt" evidence="7">
    <location>
        <begin position="1"/>
        <end position="51"/>
    </location>
</feature>
<evidence type="ECO:0000256" key="2">
    <source>
        <dbReference type="ARBA" id="ARBA00023015"/>
    </source>
</evidence>
<dbReference type="GO" id="GO:0005524">
    <property type="term" value="F:ATP binding"/>
    <property type="evidence" value="ECO:0007669"/>
    <property type="project" value="InterPro"/>
</dbReference>
<evidence type="ECO:0000256" key="4">
    <source>
        <dbReference type="ARBA" id="ARBA00023242"/>
    </source>
</evidence>
<dbReference type="InParanoid" id="A0A5F8GCM2"/>
<evidence type="ECO:0000256" key="3">
    <source>
        <dbReference type="ARBA" id="ARBA00023163"/>
    </source>
</evidence>
<feature type="compositionally biased region" description="Gly residues" evidence="5">
    <location>
        <begin position="61"/>
        <end position="71"/>
    </location>
</feature>
<keyword evidence="3" id="KW-0804">Transcription</keyword>
<feature type="region of interest" description="Disordered" evidence="5">
    <location>
        <begin position="47"/>
        <end position="88"/>
    </location>
</feature>
<keyword evidence="6" id="KW-0472">Membrane</keyword>
<dbReference type="PANTHER" id="PTHR11950">
    <property type="entry name" value="RUNT RELATED"/>
    <property type="match status" value="1"/>
</dbReference>
<dbReference type="InterPro" id="IPR000040">
    <property type="entry name" value="AML1_Runt"/>
</dbReference>
<reference evidence="8" key="2">
    <citation type="submission" date="2025-08" db="UniProtKB">
        <authorList>
            <consortium name="Ensembl"/>
        </authorList>
    </citation>
    <scope>IDENTIFICATION</scope>
</reference>
<dbReference type="Bgee" id="ENSMODG00000046366">
    <property type="expression patterns" value="Expressed in blood and 10 other cell types or tissues"/>
</dbReference>
<dbReference type="GO" id="GO:0003700">
    <property type="term" value="F:DNA-binding transcription factor activity"/>
    <property type="evidence" value="ECO:0007669"/>
    <property type="project" value="InterPro"/>
</dbReference>
<accession>A0A5F8GCM2</accession>
<dbReference type="Gene3D" id="2.60.40.720">
    <property type="match status" value="1"/>
</dbReference>
<comment type="subcellular location">
    <subcellularLocation>
        <location evidence="1">Nucleus</location>
    </subcellularLocation>
</comment>
<feature type="compositionally biased region" description="Low complexity" evidence="5">
    <location>
        <begin position="72"/>
        <end position="84"/>
    </location>
</feature>
<dbReference type="GO" id="GO:0005634">
    <property type="term" value="C:nucleus"/>
    <property type="evidence" value="ECO:0007669"/>
    <property type="project" value="UniProtKB-SubCell"/>
</dbReference>
<dbReference type="AlphaFoldDB" id="A0A5F8GCM2"/>
<keyword evidence="2" id="KW-0805">Transcription regulation</keyword>
<keyword evidence="4" id="KW-0539">Nucleus</keyword>
<dbReference type="InterPro" id="IPR012346">
    <property type="entry name" value="p53/RUNT-type_TF_DNA-bd_sf"/>
</dbReference>
<dbReference type="PROSITE" id="PS51062">
    <property type="entry name" value="RUNT"/>
    <property type="match status" value="1"/>
</dbReference>
<evidence type="ECO:0000256" key="5">
    <source>
        <dbReference type="SAM" id="MobiDB-lite"/>
    </source>
</evidence>
<dbReference type="PANTHER" id="PTHR11950:SF31">
    <property type="entry name" value="SEGMENTATION PROTEIN RUNT"/>
    <property type="match status" value="1"/>
</dbReference>
<feature type="region of interest" description="Disordered" evidence="5">
    <location>
        <begin position="96"/>
        <end position="115"/>
    </location>
</feature>
<evidence type="ECO:0000259" key="7">
    <source>
        <dbReference type="PROSITE" id="PS51062"/>
    </source>
</evidence>
<keyword evidence="6" id="KW-0812">Transmembrane</keyword>
<keyword evidence="9" id="KW-1185">Reference proteome</keyword>
<dbReference type="SUPFAM" id="SSF49417">
    <property type="entry name" value="p53-like transcription factors"/>
    <property type="match status" value="1"/>
</dbReference>
<dbReference type="PRINTS" id="PR00967">
    <property type="entry name" value="ONCOGENEAML1"/>
</dbReference>
<evidence type="ECO:0000313" key="9">
    <source>
        <dbReference type="Proteomes" id="UP000002280"/>
    </source>
</evidence>
<sequence>SVLPSFFPSFPSFLSLSFFTLTITVFTNPTQVATYHRAIKVTVDGPREPRSKWFPAAEPAGPGGVAGGPEAGGPQAPSPQGAPAWQQSSIEAAALSRGSFSTPMMDRAQDLQGWG</sequence>
<dbReference type="Ensembl" id="ENSMODT00000066104.1">
    <property type="protein sequence ID" value="ENSMODP00000045293.1"/>
    <property type="gene ID" value="ENSMODG00000046366.1"/>
</dbReference>
<dbReference type="Pfam" id="PF00853">
    <property type="entry name" value="Runt"/>
    <property type="match status" value="1"/>
</dbReference>
<dbReference type="GO" id="GO:0003677">
    <property type="term" value="F:DNA binding"/>
    <property type="evidence" value="ECO:0007669"/>
    <property type="project" value="InterPro"/>
</dbReference>